<dbReference type="GO" id="GO:0000428">
    <property type="term" value="C:DNA-directed RNA polymerase complex"/>
    <property type="evidence" value="ECO:0007669"/>
    <property type="project" value="UniProtKB-KW"/>
</dbReference>
<dbReference type="AlphaFoldDB" id="K6ZXS2"/>
<dbReference type="InterPro" id="IPR036388">
    <property type="entry name" value="WH-like_DNA-bd_sf"/>
</dbReference>
<reference evidence="9" key="1">
    <citation type="journal article" date="2014" name="Environ. Microbiol.">
        <title>Comparative genomics of the marine bacterial genus Glaciecola reveals the high degree of genomic diversity and genomic characteristic for cold adaptation.</title>
        <authorList>
            <person name="Qin Q.L."/>
            <person name="Xie B.B."/>
            <person name="Yu Y."/>
            <person name="Shu Y.L."/>
            <person name="Rong J.C."/>
            <person name="Zhang Y.J."/>
            <person name="Zhao D.L."/>
            <person name="Chen X.L."/>
            <person name="Zhang X.Y."/>
            <person name="Chen B."/>
            <person name="Zhou B.C."/>
            <person name="Zhang Y.Z."/>
        </authorList>
    </citation>
    <scope>NUCLEOTIDE SEQUENCE [LARGE SCALE GENOMIC DNA]</scope>
    <source>
        <strain evidence="9">ACAM 615</strain>
    </source>
</reference>
<gene>
    <name evidence="8" type="ORF">GPAL_1242</name>
</gene>
<dbReference type="STRING" id="1121922.GCA_000428905_03775"/>
<evidence type="ECO:0000259" key="7">
    <source>
        <dbReference type="Pfam" id="PF08281"/>
    </source>
</evidence>
<dbReference type="GO" id="GO:0016987">
    <property type="term" value="F:sigma factor activity"/>
    <property type="evidence" value="ECO:0007669"/>
    <property type="project" value="UniProtKB-KW"/>
</dbReference>
<dbReference type="NCBIfam" id="TIGR02937">
    <property type="entry name" value="sigma70-ECF"/>
    <property type="match status" value="1"/>
</dbReference>
<dbReference type="InterPro" id="IPR007627">
    <property type="entry name" value="RNA_pol_sigma70_r2"/>
</dbReference>
<keyword evidence="2" id="KW-0805">Transcription regulation</keyword>
<dbReference type="InterPro" id="IPR013249">
    <property type="entry name" value="RNA_pol_sigma70_r4_t2"/>
</dbReference>
<dbReference type="InterPro" id="IPR039425">
    <property type="entry name" value="RNA_pol_sigma-70-like"/>
</dbReference>
<evidence type="ECO:0000313" key="8">
    <source>
        <dbReference type="EMBL" id="GAC28115.1"/>
    </source>
</evidence>
<evidence type="ECO:0000256" key="4">
    <source>
        <dbReference type="ARBA" id="ARBA00023125"/>
    </source>
</evidence>
<dbReference type="InterPro" id="IPR013324">
    <property type="entry name" value="RNA_pol_sigma_r3/r4-like"/>
</dbReference>
<protein>
    <submittedName>
        <fullName evidence="8">DNA-directed RNA polymerase specialized sigma subunit</fullName>
    </submittedName>
</protein>
<name>K6ZXS2_9ALTE</name>
<dbReference type="Pfam" id="PF08281">
    <property type="entry name" value="Sigma70_r4_2"/>
    <property type="match status" value="1"/>
</dbReference>
<dbReference type="GO" id="GO:0003677">
    <property type="term" value="F:DNA binding"/>
    <property type="evidence" value="ECO:0007669"/>
    <property type="project" value="UniProtKB-KW"/>
</dbReference>
<evidence type="ECO:0000256" key="5">
    <source>
        <dbReference type="ARBA" id="ARBA00023163"/>
    </source>
</evidence>
<dbReference type="InterPro" id="IPR013325">
    <property type="entry name" value="RNA_pol_sigma_r2"/>
</dbReference>
<keyword evidence="9" id="KW-1185">Reference proteome</keyword>
<evidence type="ECO:0000259" key="6">
    <source>
        <dbReference type="Pfam" id="PF04542"/>
    </source>
</evidence>
<accession>K6ZXS2</accession>
<dbReference type="SUPFAM" id="SSF88659">
    <property type="entry name" value="Sigma3 and sigma4 domains of RNA polymerase sigma factors"/>
    <property type="match status" value="1"/>
</dbReference>
<dbReference type="Pfam" id="PF04542">
    <property type="entry name" value="Sigma70_r2"/>
    <property type="match status" value="1"/>
</dbReference>
<evidence type="ECO:0000256" key="2">
    <source>
        <dbReference type="ARBA" id="ARBA00023015"/>
    </source>
</evidence>
<keyword evidence="8" id="KW-0240">DNA-directed RNA polymerase</keyword>
<feature type="domain" description="RNA polymerase sigma-70 region 2" evidence="6">
    <location>
        <begin position="12"/>
        <end position="80"/>
    </location>
</feature>
<comment type="similarity">
    <text evidence="1">Belongs to the sigma-70 factor family. ECF subfamily.</text>
</comment>
<dbReference type="InterPro" id="IPR014284">
    <property type="entry name" value="RNA_pol_sigma-70_dom"/>
</dbReference>
<keyword evidence="4" id="KW-0238">DNA-binding</keyword>
<dbReference type="PANTHER" id="PTHR43133:SF8">
    <property type="entry name" value="RNA POLYMERASE SIGMA FACTOR HI_1459-RELATED"/>
    <property type="match status" value="1"/>
</dbReference>
<dbReference type="RefSeq" id="WP_006010073.1">
    <property type="nucleotide sequence ID" value="NZ_AUAV01000026.1"/>
</dbReference>
<dbReference type="SUPFAM" id="SSF88946">
    <property type="entry name" value="Sigma2 domain of RNA polymerase sigma factors"/>
    <property type="match status" value="1"/>
</dbReference>
<dbReference type="Gene3D" id="1.10.1740.10">
    <property type="match status" value="1"/>
</dbReference>
<organism evidence="8 9">
    <name type="scientific">Brumicola pallidula DSM 14239 = ACAM 615</name>
    <dbReference type="NCBI Taxonomy" id="1121922"/>
    <lineage>
        <taxon>Bacteria</taxon>
        <taxon>Pseudomonadati</taxon>
        <taxon>Pseudomonadota</taxon>
        <taxon>Gammaproteobacteria</taxon>
        <taxon>Alteromonadales</taxon>
        <taxon>Alteromonadaceae</taxon>
        <taxon>Brumicola</taxon>
    </lineage>
</organism>
<dbReference type="PANTHER" id="PTHR43133">
    <property type="entry name" value="RNA POLYMERASE ECF-TYPE SIGMA FACTO"/>
    <property type="match status" value="1"/>
</dbReference>
<keyword evidence="3" id="KW-0731">Sigma factor</keyword>
<sequence>MNSAMKVNIAKLAQQYGRKVFQSAFRILNDTHLAEDVVQEVFLKLFKKSTESFDKISNWQGYLKSMAISTAIDQLRRHKRLAEEPIEDESPRNIDGAKQPLQQVLLQRDLAQFKIALVNMHPQDAEIFCLRHIEGYTYQEIGGLLDMTSNAVGVCLHRTQQKLSSQLPESQFFGEQKHV</sequence>
<keyword evidence="5" id="KW-0804">Transcription</keyword>
<feature type="domain" description="RNA polymerase sigma factor 70 region 4 type 2" evidence="7">
    <location>
        <begin position="117"/>
        <end position="159"/>
    </location>
</feature>
<evidence type="ECO:0000256" key="3">
    <source>
        <dbReference type="ARBA" id="ARBA00023082"/>
    </source>
</evidence>
<dbReference type="EMBL" id="BAEQ01000023">
    <property type="protein sequence ID" value="GAC28115.1"/>
    <property type="molecule type" value="Genomic_DNA"/>
</dbReference>
<proteinExistence type="inferred from homology"/>
<dbReference type="Proteomes" id="UP000006251">
    <property type="component" value="Unassembled WGS sequence"/>
</dbReference>
<dbReference type="Gene3D" id="1.10.10.10">
    <property type="entry name" value="Winged helix-like DNA-binding domain superfamily/Winged helix DNA-binding domain"/>
    <property type="match status" value="1"/>
</dbReference>
<evidence type="ECO:0000313" key="9">
    <source>
        <dbReference type="Proteomes" id="UP000006251"/>
    </source>
</evidence>
<dbReference type="GO" id="GO:0006352">
    <property type="term" value="P:DNA-templated transcription initiation"/>
    <property type="evidence" value="ECO:0007669"/>
    <property type="project" value="InterPro"/>
</dbReference>
<evidence type="ECO:0000256" key="1">
    <source>
        <dbReference type="ARBA" id="ARBA00010641"/>
    </source>
</evidence>
<comment type="caution">
    <text evidence="8">The sequence shown here is derived from an EMBL/GenBank/DDBJ whole genome shotgun (WGS) entry which is preliminary data.</text>
</comment>